<dbReference type="NCBIfam" id="TIGR04057">
    <property type="entry name" value="SusC_RagA_signa"/>
    <property type="match status" value="1"/>
</dbReference>
<dbReference type="FunFam" id="2.170.130.10:FF:000008">
    <property type="entry name" value="SusC/RagA family TonB-linked outer membrane protein"/>
    <property type="match status" value="1"/>
</dbReference>
<name>A0A6C0GEC6_9BACT</name>
<evidence type="ECO:0000256" key="9">
    <source>
        <dbReference type="RuleBase" id="RU003357"/>
    </source>
</evidence>
<dbReference type="PROSITE" id="PS52016">
    <property type="entry name" value="TONB_DEPENDENT_REC_3"/>
    <property type="match status" value="1"/>
</dbReference>
<evidence type="ECO:0000256" key="7">
    <source>
        <dbReference type="ARBA" id="ARBA00023237"/>
    </source>
</evidence>
<evidence type="ECO:0000256" key="8">
    <source>
        <dbReference type="PROSITE-ProRule" id="PRU01360"/>
    </source>
</evidence>
<evidence type="ECO:0000256" key="2">
    <source>
        <dbReference type="ARBA" id="ARBA00022448"/>
    </source>
</evidence>
<dbReference type="AlphaFoldDB" id="A0A6C0GEC6"/>
<keyword evidence="3 8" id="KW-1134">Transmembrane beta strand</keyword>
<keyword evidence="5 9" id="KW-0798">TonB box</keyword>
<comment type="subcellular location">
    <subcellularLocation>
        <location evidence="1 8">Cell outer membrane</location>
        <topology evidence="1 8">Multi-pass membrane protein</topology>
    </subcellularLocation>
</comment>
<keyword evidence="2 8" id="KW-0813">Transport</keyword>
<dbReference type="Pfam" id="PF13715">
    <property type="entry name" value="CarbopepD_reg_2"/>
    <property type="match status" value="1"/>
</dbReference>
<organism evidence="13 14">
    <name type="scientific">Rhodocytophaga rosea</name>
    <dbReference type="NCBI Taxonomy" id="2704465"/>
    <lineage>
        <taxon>Bacteria</taxon>
        <taxon>Pseudomonadati</taxon>
        <taxon>Bacteroidota</taxon>
        <taxon>Cytophagia</taxon>
        <taxon>Cytophagales</taxon>
        <taxon>Rhodocytophagaceae</taxon>
        <taxon>Rhodocytophaga</taxon>
    </lineage>
</organism>
<dbReference type="RefSeq" id="WP_162442396.1">
    <property type="nucleotide sequence ID" value="NZ_CP048222.1"/>
</dbReference>
<dbReference type="InterPro" id="IPR037066">
    <property type="entry name" value="Plug_dom_sf"/>
</dbReference>
<dbReference type="InterPro" id="IPR008969">
    <property type="entry name" value="CarboxyPept-like_regulatory"/>
</dbReference>
<dbReference type="KEGG" id="rhoz:GXP67_06520"/>
<dbReference type="Gene3D" id="2.60.40.1120">
    <property type="entry name" value="Carboxypeptidase-like, regulatory domain"/>
    <property type="match status" value="1"/>
</dbReference>
<keyword evidence="13" id="KW-0675">Receptor</keyword>
<dbReference type="Pfam" id="PF00593">
    <property type="entry name" value="TonB_dep_Rec_b-barrel"/>
    <property type="match status" value="1"/>
</dbReference>
<keyword evidence="7 8" id="KW-0998">Cell outer membrane</keyword>
<reference evidence="13 14" key="1">
    <citation type="submission" date="2020-01" db="EMBL/GenBank/DDBJ databases">
        <authorList>
            <person name="Kim M.K."/>
        </authorList>
    </citation>
    <scope>NUCLEOTIDE SEQUENCE [LARGE SCALE GENOMIC DNA]</scope>
    <source>
        <strain evidence="13 14">172606-1</strain>
    </source>
</reference>
<evidence type="ECO:0000259" key="11">
    <source>
        <dbReference type="Pfam" id="PF00593"/>
    </source>
</evidence>
<dbReference type="InterPro" id="IPR036942">
    <property type="entry name" value="Beta-barrel_TonB_sf"/>
</dbReference>
<dbReference type="NCBIfam" id="TIGR04056">
    <property type="entry name" value="OMP_RagA_SusC"/>
    <property type="match status" value="1"/>
</dbReference>
<evidence type="ECO:0000259" key="12">
    <source>
        <dbReference type="Pfam" id="PF07715"/>
    </source>
</evidence>
<dbReference type="InterPro" id="IPR012910">
    <property type="entry name" value="Plug_dom"/>
</dbReference>
<proteinExistence type="inferred from homology"/>
<keyword evidence="6 8" id="KW-0472">Membrane</keyword>
<accession>A0A6C0GEC6</accession>
<keyword evidence="10" id="KW-0732">Signal</keyword>
<keyword evidence="4 8" id="KW-0812">Transmembrane</keyword>
<protein>
    <submittedName>
        <fullName evidence="13">TonB-dependent receptor</fullName>
    </submittedName>
</protein>
<sequence length="988" mass="109010">MRKSTLLFVLILCCISAAFSQKRQLTGKVISADDHSPLPGVSIIIQGTTRGTATDGNGEYTLELESAQTSTDNILVYSYLGYKPQTVVVANQSVINITLDPEVTTLADVVVIGYGTQRKSDLTGSVASVRGADLTKIPSSSPMQALQGKVAGVQITSGSGAPGSNPVVRIRGVGTFNNNDPIYVVDGVILDDISFINSADIESMEVLKDASATAIYGARGANGVIIVTTKRGVLGEEKPVISVSAEYSLQQIAKKIDLLNGREFAIIANEIAPGSYNNVDAVNNTDWQDEIFRTAPIQNYQVSVSGASQKVQYYTGLSYFRQDGIIAKSNFERLTIKLNNTFHLSKQLRFGNNLAFSPTWKQNTNENAVFVAYRAQPVIAPFRSDGSYSEVPNVGNPLANIEYNDNFDRGMRTVGNLFGEWDFMPGFKLRTSAGVDLNNTKNRNFIPAFNVSPQQFNEINDLYITNSQFRTFLWENTLNYFREFGNSRIDALAGYTMQYTDSEIFSARGENIARPSESFWYLNPNNLNPNSISNRVDDNQFYSMISYLFRVNYSFGNRYLLTATFRRDGSSKFTEKNRYGNFPAFAAGWNISNEAFMQSQDLITNLKLKASWGMIGNEKINYLAQYSTAKQGFNGVFGTGEVLFPGTTYDRTGNPDLKWESTTQTDIGLEIGLFQNRLTAEVDYFNKLTTDILIDLPVPAHLGNGQGATVPFNAADVLNRGFEFNLAWSSEIRDFKYRLGAVGTTIHNEVKAINNTNGYQPNAAGTTRSIAGRPLGSFYGYKVEGVFQNEAELNSLPRNVQSGVGDLRYADLSGDGQITEADRTYIGSPIPKFIYGFNAEVSYKGLALSLDFNGQTGNDILNQKETTRPDPYNFETRVLNRWTGAGTSTTNPRSSFGGVNYLISDRYIQDGSYLRLRNVTLTYNLPEVITQRFRSTKAQVYVRGTNVFTSSKFTGYSPEVGGGPLDNGIDTGIYPLSRIYSAGLNINF</sequence>
<feature type="chain" id="PRO_5025400855" evidence="10">
    <location>
        <begin position="21"/>
        <end position="988"/>
    </location>
</feature>
<feature type="domain" description="TonB-dependent receptor-like beta-barrel" evidence="11">
    <location>
        <begin position="360"/>
        <end position="843"/>
    </location>
</feature>
<dbReference type="Proteomes" id="UP000480178">
    <property type="component" value="Chromosome"/>
</dbReference>
<evidence type="ECO:0000256" key="6">
    <source>
        <dbReference type="ARBA" id="ARBA00023136"/>
    </source>
</evidence>
<keyword evidence="14" id="KW-1185">Reference proteome</keyword>
<gene>
    <name evidence="13" type="ORF">GXP67_06520</name>
</gene>
<dbReference type="SUPFAM" id="SSF49464">
    <property type="entry name" value="Carboxypeptidase regulatory domain-like"/>
    <property type="match status" value="1"/>
</dbReference>
<dbReference type="InterPro" id="IPR039426">
    <property type="entry name" value="TonB-dep_rcpt-like"/>
</dbReference>
<evidence type="ECO:0000256" key="4">
    <source>
        <dbReference type="ARBA" id="ARBA00022692"/>
    </source>
</evidence>
<dbReference type="SUPFAM" id="SSF56935">
    <property type="entry name" value="Porins"/>
    <property type="match status" value="1"/>
</dbReference>
<dbReference type="InterPro" id="IPR023996">
    <property type="entry name" value="TonB-dep_OMP_SusC/RagA"/>
</dbReference>
<dbReference type="GO" id="GO:0009279">
    <property type="term" value="C:cell outer membrane"/>
    <property type="evidence" value="ECO:0007669"/>
    <property type="project" value="UniProtKB-SubCell"/>
</dbReference>
<dbReference type="InterPro" id="IPR023997">
    <property type="entry name" value="TonB-dep_OMP_SusC/RagA_CS"/>
</dbReference>
<evidence type="ECO:0000313" key="14">
    <source>
        <dbReference type="Proteomes" id="UP000480178"/>
    </source>
</evidence>
<feature type="signal peptide" evidence="10">
    <location>
        <begin position="1"/>
        <end position="20"/>
    </location>
</feature>
<evidence type="ECO:0000313" key="13">
    <source>
        <dbReference type="EMBL" id="QHT66335.1"/>
    </source>
</evidence>
<dbReference type="Gene3D" id="2.40.170.20">
    <property type="entry name" value="TonB-dependent receptor, beta-barrel domain"/>
    <property type="match status" value="1"/>
</dbReference>
<dbReference type="EMBL" id="CP048222">
    <property type="protein sequence ID" value="QHT66335.1"/>
    <property type="molecule type" value="Genomic_DNA"/>
</dbReference>
<evidence type="ECO:0000256" key="3">
    <source>
        <dbReference type="ARBA" id="ARBA00022452"/>
    </source>
</evidence>
<dbReference type="InterPro" id="IPR000531">
    <property type="entry name" value="Beta-barrel_TonB"/>
</dbReference>
<evidence type="ECO:0000256" key="1">
    <source>
        <dbReference type="ARBA" id="ARBA00004571"/>
    </source>
</evidence>
<feature type="domain" description="TonB-dependent receptor plug" evidence="12">
    <location>
        <begin position="119"/>
        <end position="224"/>
    </location>
</feature>
<dbReference type="Pfam" id="PF07715">
    <property type="entry name" value="Plug"/>
    <property type="match status" value="1"/>
</dbReference>
<comment type="similarity">
    <text evidence="8 9">Belongs to the TonB-dependent receptor family.</text>
</comment>
<evidence type="ECO:0000256" key="10">
    <source>
        <dbReference type="SAM" id="SignalP"/>
    </source>
</evidence>
<dbReference type="Gene3D" id="2.170.130.10">
    <property type="entry name" value="TonB-dependent receptor, plug domain"/>
    <property type="match status" value="1"/>
</dbReference>
<evidence type="ECO:0000256" key="5">
    <source>
        <dbReference type="ARBA" id="ARBA00023077"/>
    </source>
</evidence>